<feature type="binding site" evidence="11">
    <location>
        <position position="48"/>
    </location>
    <ligand>
        <name>Mg(2+)</name>
        <dbReference type="ChEBI" id="CHEBI:18420"/>
    </ligand>
</feature>
<keyword evidence="2" id="KW-0519">Myristate</keyword>
<evidence type="ECO:0000256" key="2">
    <source>
        <dbReference type="ARBA" id="ARBA00022707"/>
    </source>
</evidence>
<dbReference type="GO" id="GO:0003924">
    <property type="term" value="F:GTPase activity"/>
    <property type="evidence" value="ECO:0007669"/>
    <property type="project" value="InterPro"/>
</dbReference>
<keyword evidence="4" id="KW-0931">ER-Golgi transport</keyword>
<evidence type="ECO:0000256" key="1">
    <source>
        <dbReference type="ARBA" id="ARBA00010290"/>
    </source>
</evidence>
<keyword evidence="14" id="KW-1185">Reference proteome</keyword>
<dbReference type="GO" id="GO:0016192">
    <property type="term" value="P:vesicle-mediated transport"/>
    <property type="evidence" value="ECO:0007669"/>
    <property type="project" value="UniProtKB-KW"/>
</dbReference>
<dbReference type="InterPro" id="IPR024156">
    <property type="entry name" value="Small_GTPase_ARF"/>
</dbReference>
<dbReference type="SUPFAM" id="SSF52540">
    <property type="entry name" value="P-loop containing nucleoside triphosphate hydrolases"/>
    <property type="match status" value="1"/>
</dbReference>
<dbReference type="GO" id="GO:0015031">
    <property type="term" value="P:protein transport"/>
    <property type="evidence" value="ECO:0007669"/>
    <property type="project" value="UniProtKB-KW"/>
</dbReference>
<dbReference type="PROSITE" id="PS51419">
    <property type="entry name" value="RAB"/>
    <property type="match status" value="1"/>
</dbReference>
<dbReference type="AlphaFoldDB" id="A0AAE1QNN7"/>
<reference evidence="13" key="1">
    <citation type="submission" date="2023-12" db="EMBL/GenBank/DDBJ databases">
        <title>Genome assembly of Anisodus tanguticus.</title>
        <authorList>
            <person name="Wang Y.-J."/>
        </authorList>
    </citation>
    <scope>NUCLEOTIDE SEQUENCE</scope>
    <source>
        <strain evidence="13">KB-2021</strain>
        <tissue evidence="13">Leaf</tissue>
    </source>
</reference>
<evidence type="ECO:0000256" key="9">
    <source>
        <dbReference type="ARBA" id="ARBA00072409"/>
    </source>
</evidence>
<dbReference type="InterPro" id="IPR006689">
    <property type="entry name" value="Small_GTPase_ARF/SAR"/>
</dbReference>
<dbReference type="PROSITE" id="PS51417">
    <property type="entry name" value="ARF"/>
    <property type="match status" value="1"/>
</dbReference>
<keyword evidence="7" id="KW-0449">Lipoprotein</keyword>
<dbReference type="Gene3D" id="3.40.50.300">
    <property type="entry name" value="P-loop containing nucleotide triphosphate hydrolases"/>
    <property type="match status" value="1"/>
</dbReference>
<dbReference type="Pfam" id="PF00025">
    <property type="entry name" value="Arf"/>
    <property type="match status" value="1"/>
</dbReference>
<dbReference type="InterPro" id="IPR005225">
    <property type="entry name" value="Small_GTP-bd"/>
</dbReference>
<dbReference type="InterPro" id="IPR027417">
    <property type="entry name" value="P-loop_NTPase"/>
</dbReference>
<evidence type="ECO:0000256" key="10">
    <source>
        <dbReference type="PIRSR" id="PIRSR606689-1"/>
    </source>
</evidence>
<sequence>MGKHSNSLLDSLPSLNQIHIVMLGLDSAGKTTALYRLKFDQYLNTVPTIGFNCEKIKAQSGKAKGTSFLVWDIGGQDKLRPLWRSYTRCTDGIVFVVDSVDQERMEEAKMELQRTARTPENAGVPILVLANKQDLPAAKDPKEIARILGLPELSGSHLWHVQPACAIIGEGLDEGLEILYDMIIKKKKIAKQSKRKR</sequence>
<feature type="binding site" evidence="10">
    <location>
        <position position="75"/>
    </location>
    <ligand>
        <name>GTP</name>
        <dbReference type="ChEBI" id="CHEBI:37565"/>
    </ligand>
</feature>
<evidence type="ECO:0000256" key="6">
    <source>
        <dbReference type="ARBA" id="ARBA00023134"/>
    </source>
</evidence>
<feature type="binding site" evidence="10">
    <location>
        <begin position="131"/>
        <end position="134"/>
    </location>
    <ligand>
        <name>GTP</name>
        <dbReference type="ChEBI" id="CHEBI:37565"/>
    </ligand>
</feature>
<dbReference type="PANTHER" id="PTHR11711">
    <property type="entry name" value="ADP RIBOSYLATION FACTOR-RELATED"/>
    <property type="match status" value="1"/>
</dbReference>
<comment type="function">
    <text evidence="8">May play a role in apoptosis. May act as a tumor suppressor.</text>
</comment>
<dbReference type="SMART" id="SM00175">
    <property type="entry name" value="RAB"/>
    <property type="match status" value="1"/>
</dbReference>
<evidence type="ECO:0000313" key="14">
    <source>
        <dbReference type="Proteomes" id="UP001291623"/>
    </source>
</evidence>
<dbReference type="EMBL" id="JAVYJV010000054">
    <property type="protein sequence ID" value="KAK4337094.1"/>
    <property type="molecule type" value="Genomic_DNA"/>
</dbReference>
<dbReference type="PRINTS" id="PR00328">
    <property type="entry name" value="SAR1GTPBP"/>
</dbReference>
<keyword evidence="5" id="KW-0813">Transport</keyword>
<dbReference type="SMART" id="SM00177">
    <property type="entry name" value="ARF"/>
    <property type="match status" value="1"/>
</dbReference>
<accession>A0AAE1QNN7</accession>
<keyword evidence="6 10" id="KW-0342">GTP-binding</keyword>
<dbReference type="GO" id="GO:0046872">
    <property type="term" value="F:metal ion binding"/>
    <property type="evidence" value="ECO:0007669"/>
    <property type="project" value="UniProtKB-KW"/>
</dbReference>
<evidence type="ECO:0000256" key="7">
    <source>
        <dbReference type="ARBA" id="ARBA00023288"/>
    </source>
</evidence>
<proteinExistence type="inferred from homology"/>
<dbReference type="GO" id="GO:0005525">
    <property type="term" value="F:GTP binding"/>
    <property type="evidence" value="ECO:0007669"/>
    <property type="project" value="UniProtKB-KW"/>
</dbReference>
<comment type="caution">
    <text evidence="13">The sequence shown here is derived from an EMBL/GenBank/DDBJ whole genome shotgun (WGS) entry which is preliminary data.</text>
</comment>
<keyword evidence="11" id="KW-0460">Magnesium</keyword>
<feature type="binding site" evidence="10">
    <location>
        <begin position="24"/>
        <end position="31"/>
    </location>
    <ligand>
        <name>GTP</name>
        <dbReference type="ChEBI" id="CHEBI:37565"/>
    </ligand>
</feature>
<gene>
    <name evidence="13" type="ORF">RND71_043844</name>
</gene>
<feature type="binding site" evidence="11">
    <location>
        <position position="31"/>
    </location>
    <ligand>
        <name>Mg(2+)</name>
        <dbReference type="ChEBI" id="CHEBI:18420"/>
    </ligand>
</feature>
<evidence type="ECO:0000256" key="5">
    <source>
        <dbReference type="ARBA" id="ARBA00022927"/>
    </source>
</evidence>
<evidence type="ECO:0000256" key="8">
    <source>
        <dbReference type="ARBA" id="ARBA00054648"/>
    </source>
</evidence>
<evidence type="ECO:0000313" key="13">
    <source>
        <dbReference type="EMBL" id="KAK4337094.1"/>
    </source>
</evidence>
<evidence type="ECO:0000256" key="12">
    <source>
        <dbReference type="RuleBase" id="RU003925"/>
    </source>
</evidence>
<organism evidence="13 14">
    <name type="scientific">Anisodus tanguticus</name>
    <dbReference type="NCBI Taxonomy" id="243964"/>
    <lineage>
        <taxon>Eukaryota</taxon>
        <taxon>Viridiplantae</taxon>
        <taxon>Streptophyta</taxon>
        <taxon>Embryophyta</taxon>
        <taxon>Tracheophyta</taxon>
        <taxon>Spermatophyta</taxon>
        <taxon>Magnoliopsida</taxon>
        <taxon>eudicotyledons</taxon>
        <taxon>Gunneridae</taxon>
        <taxon>Pentapetalae</taxon>
        <taxon>asterids</taxon>
        <taxon>lamiids</taxon>
        <taxon>Solanales</taxon>
        <taxon>Solanaceae</taxon>
        <taxon>Solanoideae</taxon>
        <taxon>Hyoscyameae</taxon>
        <taxon>Anisodus</taxon>
    </lineage>
</organism>
<dbReference type="SMART" id="SM00178">
    <property type="entry name" value="SAR"/>
    <property type="match status" value="1"/>
</dbReference>
<protein>
    <recommendedName>
        <fullName evidence="9">ADP-ribosylation factor-like protein 11</fullName>
    </recommendedName>
</protein>
<dbReference type="Proteomes" id="UP001291623">
    <property type="component" value="Unassembled WGS sequence"/>
</dbReference>
<keyword evidence="3 10" id="KW-0547">Nucleotide-binding</keyword>
<evidence type="ECO:0000256" key="4">
    <source>
        <dbReference type="ARBA" id="ARBA00022892"/>
    </source>
</evidence>
<dbReference type="NCBIfam" id="TIGR00231">
    <property type="entry name" value="small_GTP"/>
    <property type="match status" value="1"/>
</dbReference>
<dbReference type="FunFam" id="3.40.50.300:FF:000898">
    <property type="entry name" value="ADP-ribosylation factor-like protein 11"/>
    <property type="match status" value="1"/>
</dbReference>
<evidence type="ECO:0000256" key="11">
    <source>
        <dbReference type="PIRSR" id="PIRSR606689-2"/>
    </source>
</evidence>
<name>A0AAE1QNN7_9SOLA</name>
<comment type="similarity">
    <text evidence="1 12">Belongs to the small GTPase superfamily. Arf family.</text>
</comment>
<evidence type="ECO:0000256" key="3">
    <source>
        <dbReference type="ARBA" id="ARBA00022741"/>
    </source>
</evidence>
<keyword evidence="5" id="KW-0653">Protein transport</keyword>
<keyword evidence="11" id="KW-0479">Metal-binding</keyword>